<feature type="signal peptide" evidence="7">
    <location>
        <begin position="1"/>
        <end position="19"/>
    </location>
</feature>
<dbReference type="GO" id="GO:0009636">
    <property type="term" value="P:response to toxic substance"/>
    <property type="evidence" value="ECO:0007669"/>
    <property type="project" value="InterPro"/>
</dbReference>
<gene>
    <name evidence="8" type="ORF">C4F51_17595</name>
</gene>
<evidence type="ECO:0000256" key="7">
    <source>
        <dbReference type="SAM" id="SignalP"/>
    </source>
</evidence>
<evidence type="ECO:0000256" key="3">
    <source>
        <dbReference type="ARBA" id="ARBA00022729"/>
    </source>
</evidence>
<keyword evidence="3 7" id="KW-0732">Signal</keyword>
<evidence type="ECO:0000256" key="6">
    <source>
        <dbReference type="ARBA" id="ARBA00023288"/>
    </source>
</evidence>
<comment type="caution">
    <text evidence="8">The sequence shown here is derived from an EMBL/GenBank/DDBJ whole genome shotgun (WGS) entry which is preliminary data.</text>
</comment>
<name>A0A928YX57_9GAMM</name>
<dbReference type="AlphaFoldDB" id="A0A928YX57"/>
<keyword evidence="2" id="KW-1003">Cell membrane</keyword>
<dbReference type="RefSeq" id="WP_193912007.1">
    <property type="nucleotide sequence ID" value="NZ_PRDL01000001.1"/>
</dbReference>
<evidence type="ECO:0000256" key="4">
    <source>
        <dbReference type="ARBA" id="ARBA00023136"/>
    </source>
</evidence>
<dbReference type="PROSITE" id="PS51257">
    <property type="entry name" value="PROKAR_LIPOPROTEIN"/>
    <property type="match status" value="1"/>
</dbReference>
<dbReference type="Proteomes" id="UP000652567">
    <property type="component" value="Unassembled WGS sequence"/>
</dbReference>
<organism evidence="8 9">
    <name type="scientific">Cellvibrio polysaccharolyticus</name>
    <dbReference type="NCBI Taxonomy" id="2082724"/>
    <lineage>
        <taxon>Bacteria</taxon>
        <taxon>Pseudomonadati</taxon>
        <taxon>Pseudomonadota</taxon>
        <taxon>Gammaproteobacteria</taxon>
        <taxon>Cellvibrionales</taxon>
        <taxon>Cellvibrionaceae</taxon>
        <taxon>Cellvibrio</taxon>
    </lineage>
</organism>
<keyword evidence="5" id="KW-0564">Palmitate</keyword>
<evidence type="ECO:0000256" key="2">
    <source>
        <dbReference type="ARBA" id="ARBA00022475"/>
    </source>
</evidence>
<sequence>MKQLVIAMFATLLTLGALTGCNTVGGFGQDVQKAGDKIEDAADR</sequence>
<comment type="similarity">
    <text evidence="1">Belongs to the EcnA/EcnB lipoprotein family.</text>
</comment>
<evidence type="ECO:0000313" key="8">
    <source>
        <dbReference type="EMBL" id="MBE8718993.1"/>
    </source>
</evidence>
<proteinExistence type="inferred from homology"/>
<dbReference type="EMBL" id="PRDL01000001">
    <property type="protein sequence ID" value="MBE8718993.1"/>
    <property type="molecule type" value="Genomic_DNA"/>
</dbReference>
<evidence type="ECO:0000313" key="9">
    <source>
        <dbReference type="Proteomes" id="UP000652567"/>
    </source>
</evidence>
<reference evidence="8" key="1">
    <citation type="submission" date="2018-07" db="EMBL/GenBank/DDBJ databases">
        <title>Genome assembly of strain Ka43.</title>
        <authorList>
            <person name="Kukolya J."/>
            <person name="Nagy I."/>
            <person name="Horvath B."/>
            <person name="Toth A."/>
        </authorList>
    </citation>
    <scope>NUCLEOTIDE SEQUENCE</scope>
    <source>
        <strain evidence="8">KB43</strain>
    </source>
</reference>
<keyword evidence="4" id="KW-0472">Membrane</keyword>
<protein>
    <submittedName>
        <fullName evidence="8">Entericidin, EcnA/B family</fullName>
    </submittedName>
</protein>
<dbReference type="Pfam" id="PF08085">
    <property type="entry name" value="Entericidin"/>
    <property type="match status" value="1"/>
</dbReference>
<accession>A0A928YX57</accession>
<evidence type="ECO:0000256" key="5">
    <source>
        <dbReference type="ARBA" id="ARBA00023139"/>
    </source>
</evidence>
<dbReference type="GO" id="GO:0016020">
    <property type="term" value="C:membrane"/>
    <property type="evidence" value="ECO:0007669"/>
    <property type="project" value="InterPro"/>
</dbReference>
<evidence type="ECO:0000256" key="1">
    <source>
        <dbReference type="ARBA" id="ARBA00010296"/>
    </source>
</evidence>
<keyword evidence="6" id="KW-0449">Lipoprotein</keyword>
<feature type="chain" id="PRO_5038094286" evidence="7">
    <location>
        <begin position="20"/>
        <end position="44"/>
    </location>
</feature>
<dbReference type="InterPro" id="IPR012556">
    <property type="entry name" value="Entericidin"/>
</dbReference>
<keyword evidence="9" id="KW-1185">Reference proteome</keyword>